<reference evidence="3" key="2">
    <citation type="submission" date="2010-07" db="EMBL/GenBank/DDBJ databases">
        <authorList>
            <consortium name="The Broad Institute Genome Sequencing Platform"/>
            <consortium name="Broad Institute Genome Sequencing Center for Infectious Disease"/>
            <person name="Ma L.-J."/>
            <person name="Dead R."/>
            <person name="Young S."/>
            <person name="Zeng Q."/>
            <person name="Koehrsen M."/>
            <person name="Alvarado L."/>
            <person name="Berlin A."/>
            <person name="Chapman S.B."/>
            <person name="Chen Z."/>
            <person name="Freedman E."/>
            <person name="Gellesch M."/>
            <person name="Goldberg J."/>
            <person name="Griggs A."/>
            <person name="Gujja S."/>
            <person name="Heilman E.R."/>
            <person name="Heiman D."/>
            <person name="Hepburn T."/>
            <person name="Howarth C."/>
            <person name="Jen D."/>
            <person name="Larson L."/>
            <person name="Mehta T."/>
            <person name="Neiman D."/>
            <person name="Pearson M."/>
            <person name="Roberts A."/>
            <person name="Saif S."/>
            <person name="Shea T."/>
            <person name="Shenoy N."/>
            <person name="Sisk P."/>
            <person name="Stolte C."/>
            <person name="Sykes S."/>
            <person name="Walk T."/>
            <person name="White J."/>
            <person name="Yandava C."/>
            <person name="Haas B."/>
            <person name="Nusbaum C."/>
            <person name="Birren B."/>
        </authorList>
    </citation>
    <scope>NUCLEOTIDE SEQUENCE</scope>
    <source>
        <strain evidence="3">R3-111a-1</strain>
    </source>
</reference>
<dbReference type="eggNOG" id="ENOG502T6TD">
    <property type="taxonomic scope" value="Eukaryota"/>
</dbReference>
<sequence>MQWIRPKQYGKKDAAQAPPPPPVMDPDQSAPAPTDVEAAALAPPDEKADTSLFRRLFVFSRRGQRPTLRQWLFILGPHGLGAMLITGAINVLFAYLMYVRPSKLDKDNKFHVTLWALPGTVAGDAAVTIIMTCVITWMMEMLLVRRALRSGAVQPLAWPQSSGGARVDGFERWFYMVDGGAVAAARVLDRRRSRPDDDDEQSQKQGQGLFQQSPRDLLACLGTQLVRSVVLVLPAFILFWPLPLVIFTLTAGRPMQERQGEYLFGPWAAVIYKGVLSALQALWITPEYAIFWMTRAGYSAPSV</sequence>
<keyword evidence="2" id="KW-0472">Membrane</keyword>
<proteinExistence type="predicted"/>
<dbReference type="VEuPathDB" id="FungiDB:GGTG_07011"/>
<feature type="transmembrane region" description="Helical" evidence="2">
    <location>
        <begin position="71"/>
        <end position="95"/>
    </location>
</feature>
<feature type="region of interest" description="Disordered" evidence="1">
    <location>
        <begin position="1"/>
        <end position="34"/>
    </location>
</feature>
<evidence type="ECO:0000313" key="4">
    <source>
        <dbReference type="EnsemblFungi" id="EJT77098"/>
    </source>
</evidence>
<name>J3P0G5_GAET3</name>
<keyword evidence="2" id="KW-0812">Transmembrane</keyword>
<reference evidence="4" key="4">
    <citation type="journal article" date="2015" name="G3 (Bethesda)">
        <title>Genome sequences of three phytopathogenic species of the Magnaporthaceae family of fungi.</title>
        <authorList>
            <person name="Okagaki L.H."/>
            <person name="Nunes C.C."/>
            <person name="Sailsbery J."/>
            <person name="Clay B."/>
            <person name="Brown D."/>
            <person name="John T."/>
            <person name="Oh Y."/>
            <person name="Young N."/>
            <person name="Fitzgerald M."/>
            <person name="Haas B.J."/>
            <person name="Zeng Q."/>
            <person name="Young S."/>
            <person name="Adiconis X."/>
            <person name="Fan L."/>
            <person name="Levin J.Z."/>
            <person name="Mitchell T.K."/>
            <person name="Okubara P.A."/>
            <person name="Farman M.L."/>
            <person name="Kohn L.M."/>
            <person name="Birren B."/>
            <person name="Ma L.-J."/>
            <person name="Dean R.A."/>
        </authorList>
    </citation>
    <scope>NUCLEOTIDE SEQUENCE</scope>
    <source>
        <strain evidence="4">R3-111a-1</strain>
    </source>
</reference>
<keyword evidence="5" id="KW-1185">Reference proteome</keyword>
<feature type="transmembrane region" description="Helical" evidence="2">
    <location>
        <begin position="115"/>
        <end position="139"/>
    </location>
</feature>
<evidence type="ECO:0000313" key="5">
    <source>
        <dbReference type="Proteomes" id="UP000006039"/>
    </source>
</evidence>
<feature type="transmembrane region" description="Helical" evidence="2">
    <location>
        <begin position="229"/>
        <end position="252"/>
    </location>
</feature>
<dbReference type="HOGENOM" id="CLU_847518_0_0_1"/>
<dbReference type="AlphaFoldDB" id="J3P0G5"/>
<evidence type="ECO:0000256" key="1">
    <source>
        <dbReference type="SAM" id="MobiDB-lite"/>
    </source>
</evidence>
<dbReference type="GeneID" id="20347469"/>
<keyword evidence="2" id="KW-1133">Transmembrane helix</keyword>
<reference evidence="4" key="5">
    <citation type="submission" date="2018-04" db="UniProtKB">
        <authorList>
            <consortium name="EnsemblFungi"/>
        </authorList>
    </citation>
    <scope>IDENTIFICATION</scope>
    <source>
        <strain evidence="4">R3-111a-1</strain>
    </source>
</reference>
<dbReference type="RefSeq" id="XP_009223098.1">
    <property type="nucleotide sequence ID" value="XM_009224834.1"/>
</dbReference>
<dbReference type="InterPro" id="IPR018852">
    <property type="entry name" value="DUF2456"/>
</dbReference>
<dbReference type="Proteomes" id="UP000006039">
    <property type="component" value="Unassembled WGS sequence"/>
</dbReference>
<reference evidence="3" key="3">
    <citation type="submission" date="2010-09" db="EMBL/GenBank/DDBJ databases">
        <title>Annotation of Gaeumannomyces graminis var. tritici R3-111a-1.</title>
        <authorList>
            <consortium name="The Broad Institute Genome Sequencing Platform"/>
            <person name="Ma L.-J."/>
            <person name="Dead R."/>
            <person name="Young S.K."/>
            <person name="Zeng Q."/>
            <person name="Gargeya S."/>
            <person name="Fitzgerald M."/>
            <person name="Haas B."/>
            <person name="Abouelleil A."/>
            <person name="Alvarado L."/>
            <person name="Arachchi H.M."/>
            <person name="Berlin A."/>
            <person name="Brown A."/>
            <person name="Chapman S.B."/>
            <person name="Chen Z."/>
            <person name="Dunbar C."/>
            <person name="Freedman E."/>
            <person name="Gearin G."/>
            <person name="Gellesch M."/>
            <person name="Goldberg J."/>
            <person name="Griggs A."/>
            <person name="Gujja S."/>
            <person name="Heiman D."/>
            <person name="Howarth C."/>
            <person name="Larson L."/>
            <person name="Lui A."/>
            <person name="MacDonald P.J.P."/>
            <person name="Mehta T."/>
            <person name="Montmayeur A."/>
            <person name="Murphy C."/>
            <person name="Neiman D."/>
            <person name="Pearson M."/>
            <person name="Priest M."/>
            <person name="Roberts A."/>
            <person name="Saif S."/>
            <person name="Shea T."/>
            <person name="Shenoy N."/>
            <person name="Sisk P."/>
            <person name="Stolte C."/>
            <person name="Sykes S."/>
            <person name="Yandava C."/>
            <person name="Wortman J."/>
            <person name="Nusbaum C."/>
            <person name="Birren B."/>
        </authorList>
    </citation>
    <scope>NUCLEOTIDE SEQUENCE</scope>
    <source>
        <strain evidence="3">R3-111a-1</strain>
    </source>
</reference>
<dbReference type="EnsemblFungi" id="EJT77098">
    <property type="protein sequence ID" value="EJT77098"/>
    <property type="gene ID" value="GGTG_07011"/>
</dbReference>
<dbReference type="PANTHER" id="PTHR28297">
    <property type="entry name" value="FUNGAL PROTEIN"/>
    <property type="match status" value="1"/>
</dbReference>
<accession>J3P0G5</accession>
<dbReference type="PANTHER" id="PTHR28297:SF1">
    <property type="entry name" value="FUNGAL PROTEIN"/>
    <property type="match status" value="1"/>
</dbReference>
<reference evidence="5" key="1">
    <citation type="submission" date="2010-07" db="EMBL/GenBank/DDBJ databases">
        <title>The genome sequence of Gaeumannomyces graminis var. tritici strain R3-111a-1.</title>
        <authorList>
            <consortium name="The Broad Institute Genome Sequencing Platform"/>
            <person name="Ma L.-J."/>
            <person name="Dead R."/>
            <person name="Young S."/>
            <person name="Zeng Q."/>
            <person name="Koehrsen M."/>
            <person name="Alvarado L."/>
            <person name="Berlin A."/>
            <person name="Chapman S.B."/>
            <person name="Chen Z."/>
            <person name="Freedman E."/>
            <person name="Gellesch M."/>
            <person name="Goldberg J."/>
            <person name="Griggs A."/>
            <person name="Gujja S."/>
            <person name="Heilman E.R."/>
            <person name="Heiman D."/>
            <person name="Hepburn T."/>
            <person name="Howarth C."/>
            <person name="Jen D."/>
            <person name="Larson L."/>
            <person name="Mehta T."/>
            <person name="Neiman D."/>
            <person name="Pearson M."/>
            <person name="Roberts A."/>
            <person name="Saif S."/>
            <person name="Shea T."/>
            <person name="Shenoy N."/>
            <person name="Sisk P."/>
            <person name="Stolte C."/>
            <person name="Sykes S."/>
            <person name="Walk T."/>
            <person name="White J."/>
            <person name="Yandava C."/>
            <person name="Haas B."/>
            <person name="Nusbaum C."/>
            <person name="Birren B."/>
        </authorList>
    </citation>
    <scope>NUCLEOTIDE SEQUENCE [LARGE SCALE GENOMIC DNA]</scope>
    <source>
        <strain evidence="5">R3-111a-1</strain>
    </source>
</reference>
<dbReference type="EMBL" id="GL385397">
    <property type="protein sequence ID" value="EJT77098.1"/>
    <property type="molecule type" value="Genomic_DNA"/>
</dbReference>
<evidence type="ECO:0000313" key="3">
    <source>
        <dbReference type="EMBL" id="EJT77098.1"/>
    </source>
</evidence>
<feature type="transmembrane region" description="Helical" evidence="2">
    <location>
        <begin position="264"/>
        <end position="285"/>
    </location>
</feature>
<dbReference type="OrthoDB" id="15595at2759"/>
<gene>
    <name evidence="4" type="primary">20347469</name>
    <name evidence="3" type="ORF">GGTG_07011</name>
</gene>
<evidence type="ECO:0000256" key="2">
    <source>
        <dbReference type="SAM" id="Phobius"/>
    </source>
</evidence>
<organism evidence="3">
    <name type="scientific">Gaeumannomyces tritici (strain R3-111a-1)</name>
    <name type="common">Wheat and barley take-all root rot fungus</name>
    <name type="synonym">Gaeumannomyces graminis var. tritici</name>
    <dbReference type="NCBI Taxonomy" id="644352"/>
    <lineage>
        <taxon>Eukaryota</taxon>
        <taxon>Fungi</taxon>
        <taxon>Dikarya</taxon>
        <taxon>Ascomycota</taxon>
        <taxon>Pezizomycotina</taxon>
        <taxon>Sordariomycetes</taxon>
        <taxon>Sordariomycetidae</taxon>
        <taxon>Magnaporthales</taxon>
        <taxon>Magnaporthaceae</taxon>
        <taxon>Gaeumannomyces</taxon>
    </lineage>
</organism>
<protein>
    <submittedName>
        <fullName evidence="3 4">Uncharacterized protein</fullName>
    </submittedName>
</protein>